<name>A0AAE1DMR5_9GAST</name>
<sequence>MRALYADAEDGFEVSAHGGLTRRLLPESSSCCSLSFTRRPRNQICSPLLLQYFIVNCFTAALDGLRPLLLRHRPPASSQPVGARLTARYLLLIRVVFGNTAMESGDVW</sequence>
<accession>A0AAE1DMR5</accession>
<gene>
    <name evidence="1" type="ORF">RRG08_046754</name>
</gene>
<dbReference type="Proteomes" id="UP001283361">
    <property type="component" value="Unassembled WGS sequence"/>
</dbReference>
<dbReference type="AlphaFoldDB" id="A0AAE1DMR5"/>
<organism evidence="1 2">
    <name type="scientific">Elysia crispata</name>
    <name type="common">lettuce slug</name>
    <dbReference type="NCBI Taxonomy" id="231223"/>
    <lineage>
        <taxon>Eukaryota</taxon>
        <taxon>Metazoa</taxon>
        <taxon>Spiralia</taxon>
        <taxon>Lophotrochozoa</taxon>
        <taxon>Mollusca</taxon>
        <taxon>Gastropoda</taxon>
        <taxon>Heterobranchia</taxon>
        <taxon>Euthyneura</taxon>
        <taxon>Panpulmonata</taxon>
        <taxon>Sacoglossa</taxon>
        <taxon>Placobranchoidea</taxon>
        <taxon>Plakobranchidae</taxon>
        <taxon>Elysia</taxon>
    </lineage>
</organism>
<evidence type="ECO:0000313" key="1">
    <source>
        <dbReference type="EMBL" id="KAK3776087.1"/>
    </source>
</evidence>
<evidence type="ECO:0000313" key="2">
    <source>
        <dbReference type="Proteomes" id="UP001283361"/>
    </source>
</evidence>
<comment type="caution">
    <text evidence="1">The sequence shown here is derived from an EMBL/GenBank/DDBJ whole genome shotgun (WGS) entry which is preliminary data.</text>
</comment>
<reference evidence="1" key="1">
    <citation type="journal article" date="2023" name="G3 (Bethesda)">
        <title>A reference genome for the long-term kleptoplast-retaining sea slug Elysia crispata morphotype clarki.</title>
        <authorList>
            <person name="Eastman K.E."/>
            <person name="Pendleton A.L."/>
            <person name="Shaikh M.A."/>
            <person name="Suttiyut T."/>
            <person name="Ogas R."/>
            <person name="Tomko P."/>
            <person name="Gavelis G."/>
            <person name="Widhalm J.R."/>
            <person name="Wisecaver J.H."/>
        </authorList>
    </citation>
    <scope>NUCLEOTIDE SEQUENCE</scope>
    <source>
        <strain evidence="1">ECLA1</strain>
    </source>
</reference>
<protein>
    <submittedName>
        <fullName evidence="1">Uncharacterized protein</fullName>
    </submittedName>
</protein>
<keyword evidence="2" id="KW-1185">Reference proteome</keyword>
<dbReference type="EMBL" id="JAWDGP010003248">
    <property type="protein sequence ID" value="KAK3776087.1"/>
    <property type="molecule type" value="Genomic_DNA"/>
</dbReference>
<proteinExistence type="predicted"/>